<evidence type="ECO:0000256" key="6">
    <source>
        <dbReference type="ARBA" id="ARBA00023136"/>
    </source>
</evidence>
<protein>
    <submittedName>
        <fullName evidence="10">Carbohydrate ABC transporter permease</fullName>
    </submittedName>
</protein>
<sequence>MIERTTAVPTHHSGRRAGRRPGVPPPRRPGAGRPRAGSPRSPSGHRRRFRSKAHGSRAGWPTYLILAAVVIVSAFPFYWTFVAASTSNAAINRTPPNLVPGHHFMANVRAALANVPLARAIVNSALVSAAVAAGTAMVGTLAGFAFAKLRFRGRRALFLVILATMMVPYQIGIVPLFVMMARIHMVNRLPAVVLPGLVSAFGVFFLRQYLSRALPDELLESARIDGAGNLRVFVSVVLPLARPAMAVLGLLTFMGTWNDFFWPILVLSRDDPTTQVAIGELGRGYVPDVSVILAGTLLGTLPVLVVFVVLGRQIVSGIMHGGVKG</sequence>
<dbReference type="InterPro" id="IPR000515">
    <property type="entry name" value="MetI-like"/>
</dbReference>
<proteinExistence type="inferred from homology"/>
<name>A0ABP5D333_9ACTN</name>
<dbReference type="Gene3D" id="1.10.3720.10">
    <property type="entry name" value="MetI-like"/>
    <property type="match status" value="1"/>
</dbReference>
<dbReference type="SUPFAM" id="SSF161098">
    <property type="entry name" value="MetI-like"/>
    <property type="match status" value="1"/>
</dbReference>
<feature type="transmembrane region" description="Helical" evidence="7">
    <location>
        <begin position="125"/>
        <end position="146"/>
    </location>
</feature>
<feature type="transmembrane region" description="Helical" evidence="7">
    <location>
        <begin position="189"/>
        <end position="210"/>
    </location>
</feature>
<dbReference type="PANTHER" id="PTHR43744">
    <property type="entry name" value="ABC TRANSPORTER PERMEASE PROTEIN MG189-RELATED-RELATED"/>
    <property type="match status" value="1"/>
</dbReference>
<keyword evidence="5 7" id="KW-1133">Transmembrane helix</keyword>
<evidence type="ECO:0000256" key="2">
    <source>
        <dbReference type="ARBA" id="ARBA00022448"/>
    </source>
</evidence>
<evidence type="ECO:0000313" key="10">
    <source>
        <dbReference type="EMBL" id="GAA1971947.1"/>
    </source>
</evidence>
<dbReference type="PANTHER" id="PTHR43744:SF12">
    <property type="entry name" value="ABC TRANSPORTER PERMEASE PROTEIN MG189-RELATED"/>
    <property type="match status" value="1"/>
</dbReference>
<keyword evidence="4 7" id="KW-0812">Transmembrane</keyword>
<dbReference type="InterPro" id="IPR035906">
    <property type="entry name" value="MetI-like_sf"/>
</dbReference>
<feature type="compositionally biased region" description="Low complexity" evidence="8">
    <location>
        <begin position="29"/>
        <end position="42"/>
    </location>
</feature>
<feature type="transmembrane region" description="Helical" evidence="7">
    <location>
        <begin position="289"/>
        <end position="310"/>
    </location>
</feature>
<dbReference type="CDD" id="cd06261">
    <property type="entry name" value="TM_PBP2"/>
    <property type="match status" value="1"/>
</dbReference>
<evidence type="ECO:0000313" key="11">
    <source>
        <dbReference type="Proteomes" id="UP001499854"/>
    </source>
</evidence>
<reference evidence="11" key="1">
    <citation type="journal article" date="2019" name="Int. J. Syst. Evol. Microbiol.">
        <title>The Global Catalogue of Microorganisms (GCM) 10K type strain sequencing project: providing services to taxonomists for standard genome sequencing and annotation.</title>
        <authorList>
            <consortium name="The Broad Institute Genomics Platform"/>
            <consortium name="The Broad Institute Genome Sequencing Center for Infectious Disease"/>
            <person name="Wu L."/>
            <person name="Ma J."/>
        </authorList>
    </citation>
    <scope>NUCLEOTIDE SEQUENCE [LARGE SCALE GENOMIC DNA]</scope>
    <source>
        <strain evidence="11">JCM 16013</strain>
    </source>
</reference>
<comment type="subcellular location">
    <subcellularLocation>
        <location evidence="1 7">Cell membrane</location>
        <topology evidence="1 7">Multi-pass membrane protein</topology>
    </subcellularLocation>
</comment>
<keyword evidence="6 7" id="KW-0472">Membrane</keyword>
<evidence type="ECO:0000256" key="1">
    <source>
        <dbReference type="ARBA" id="ARBA00004651"/>
    </source>
</evidence>
<accession>A0ABP5D333</accession>
<comment type="similarity">
    <text evidence="7">Belongs to the binding-protein-dependent transport system permease family.</text>
</comment>
<feature type="transmembrane region" description="Helical" evidence="7">
    <location>
        <begin position="158"/>
        <end position="183"/>
    </location>
</feature>
<evidence type="ECO:0000256" key="3">
    <source>
        <dbReference type="ARBA" id="ARBA00022475"/>
    </source>
</evidence>
<comment type="caution">
    <text evidence="10">The sequence shown here is derived from an EMBL/GenBank/DDBJ whole genome shotgun (WGS) entry which is preliminary data.</text>
</comment>
<evidence type="ECO:0000256" key="5">
    <source>
        <dbReference type="ARBA" id="ARBA00022989"/>
    </source>
</evidence>
<evidence type="ECO:0000256" key="8">
    <source>
        <dbReference type="SAM" id="MobiDB-lite"/>
    </source>
</evidence>
<dbReference type="Proteomes" id="UP001499854">
    <property type="component" value="Unassembled WGS sequence"/>
</dbReference>
<feature type="transmembrane region" description="Helical" evidence="7">
    <location>
        <begin position="230"/>
        <end position="253"/>
    </location>
</feature>
<feature type="compositionally biased region" description="Basic residues" evidence="8">
    <location>
        <begin position="43"/>
        <end position="53"/>
    </location>
</feature>
<evidence type="ECO:0000256" key="4">
    <source>
        <dbReference type="ARBA" id="ARBA00022692"/>
    </source>
</evidence>
<feature type="transmembrane region" description="Helical" evidence="7">
    <location>
        <begin position="58"/>
        <end position="79"/>
    </location>
</feature>
<keyword evidence="11" id="KW-1185">Reference proteome</keyword>
<dbReference type="EMBL" id="BAAAQM010000017">
    <property type="protein sequence ID" value="GAA1971947.1"/>
    <property type="molecule type" value="Genomic_DNA"/>
</dbReference>
<organism evidence="10 11">
    <name type="scientific">Catenulispora subtropica</name>
    <dbReference type="NCBI Taxonomy" id="450798"/>
    <lineage>
        <taxon>Bacteria</taxon>
        <taxon>Bacillati</taxon>
        <taxon>Actinomycetota</taxon>
        <taxon>Actinomycetes</taxon>
        <taxon>Catenulisporales</taxon>
        <taxon>Catenulisporaceae</taxon>
        <taxon>Catenulispora</taxon>
    </lineage>
</organism>
<dbReference type="Pfam" id="PF00528">
    <property type="entry name" value="BPD_transp_1"/>
    <property type="match status" value="1"/>
</dbReference>
<evidence type="ECO:0000256" key="7">
    <source>
        <dbReference type="RuleBase" id="RU363032"/>
    </source>
</evidence>
<evidence type="ECO:0000259" key="9">
    <source>
        <dbReference type="PROSITE" id="PS50928"/>
    </source>
</evidence>
<keyword evidence="2 7" id="KW-0813">Transport</keyword>
<dbReference type="PROSITE" id="PS50928">
    <property type="entry name" value="ABC_TM1"/>
    <property type="match status" value="1"/>
</dbReference>
<gene>
    <name evidence="10" type="ORF">GCM10009838_34260</name>
</gene>
<feature type="domain" description="ABC transmembrane type-1" evidence="9">
    <location>
        <begin position="121"/>
        <end position="310"/>
    </location>
</feature>
<feature type="region of interest" description="Disordered" evidence="8">
    <location>
        <begin position="1"/>
        <end position="53"/>
    </location>
</feature>
<keyword evidence="3" id="KW-1003">Cell membrane</keyword>